<name>A0AAN7GK29_9MYRT</name>
<evidence type="ECO:0000313" key="4">
    <source>
        <dbReference type="Proteomes" id="UP001345219"/>
    </source>
</evidence>
<comment type="caution">
    <text evidence="3">The sequence shown here is derived from an EMBL/GenBank/DDBJ whole genome shotgun (WGS) entry which is preliminary data.</text>
</comment>
<sequence>MEESVKEQSSVSGNEGKTKLQRYALRSAAKMKVEKVEPAKSSASRRARPPSAVSKSVGVLDLSSKDNPAKSPRRLSVPAKSNTSSSTRLASTITPILEARARRSANSQGKSETPLSDVSRSSSRRKFCALSSASYWLQQIKLSETAAKHSISLGFFKLALEAGCELQKLREELKRYAKRHGLLELKETLKELFNMYNIVEYAEKLQVSETCSHVPEEGTRSSDDGVGSSTSTTRARKIKPKSLNNDVAFSQLATEQTTEILKKNAVTKLRKPAISSSASSRNIPDVWAMKMQNKGQKPTKEGSDTEKEKIKRQREELATQEGAALPVQDVIENKENLDAPPVGAV</sequence>
<dbReference type="PANTHER" id="PTHR34468:SF2">
    <property type="entry name" value="MICROTUBULE-ASSOCIATED FUTSCH-LIKE PROTEIN"/>
    <property type="match status" value="1"/>
</dbReference>
<feature type="compositionally biased region" description="Polar residues" evidence="2">
    <location>
        <begin position="104"/>
        <end position="118"/>
    </location>
</feature>
<feature type="compositionally biased region" description="Basic and acidic residues" evidence="2">
    <location>
        <begin position="298"/>
        <end position="317"/>
    </location>
</feature>
<feature type="compositionally biased region" description="Basic and acidic residues" evidence="2">
    <location>
        <begin position="214"/>
        <end position="223"/>
    </location>
</feature>
<feature type="coiled-coil region" evidence="1">
    <location>
        <begin position="159"/>
        <end position="186"/>
    </location>
</feature>
<feature type="region of interest" description="Disordered" evidence="2">
    <location>
        <begin position="1"/>
        <end position="118"/>
    </location>
</feature>
<dbReference type="EMBL" id="JAXIOK010000022">
    <property type="protein sequence ID" value="KAK4744480.1"/>
    <property type="molecule type" value="Genomic_DNA"/>
</dbReference>
<accession>A0AAN7GK29</accession>
<keyword evidence="1" id="KW-0175">Coiled coil</keyword>
<evidence type="ECO:0000313" key="3">
    <source>
        <dbReference type="EMBL" id="KAK4744480.1"/>
    </source>
</evidence>
<evidence type="ECO:0000256" key="1">
    <source>
        <dbReference type="SAM" id="Coils"/>
    </source>
</evidence>
<feature type="compositionally biased region" description="Polar residues" evidence="2">
    <location>
        <begin position="79"/>
        <end position="94"/>
    </location>
</feature>
<dbReference type="AlphaFoldDB" id="A0AAN7GK29"/>
<feature type="region of interest" description="Disordered" evidence="2">
    <location>
        <begin position="291"/>
        <end position="345"/>
    </location>
</feature>
<feature type="compositionally biased region" description="Low complexity" evidence="2">
    <location>
        <begin position="224"/>
        <end position="233"/>
    </location>
</feature>
<evidence type="ECO:0000256" key="2">
    <source>
        <dbReference type="SAM" id="MobiDB-lite"/>
    </source>
</evidence>
<organism evidence="3 4">
    <name type="scientific">Trapa incisa</name>
    <dbReference type="NCBI Taxonomy" id="236973"/>
    <lineage>
        <taxon>Eukaryota</taxon>
        <taxon>Viridiplantae</taxon>
        <taxon>Streptophyta</taxon>
        <taxon>Embryophyta</taxon>
        <taxon>Tracheophyta</taxon>
        <taxon>Spermatophyta</taxon>
        <taxon>Magnoliopsida</taxon>
        <taxon>eudicotyledons</taxon>
        <taxon>Gunneridae</taxon>
        <taxon>Pentapetalae</taxon>
        <taxon>rosids</taxon>
        <taxon>malvids</taxon>
        <taxon>Myrtales</taxon>
        <taxon>Lythraceae</taxon>
        <taxon>Trapa</taxon>
    </lineage>
</organism>
<feature type="region of interest" description="Disordered" evidence="2">
    <location>
        <begin position="212"/>
        <end position="239"/>
    </location>
</feature>
<reference evidence="3 4" key="1">
    <citation type="journal article" date="2023" name="Hortic Res">
        <title>Pangenome of water caltrop reveals structural variations and asymmetric subgenome divergence after allopolyploidization.</title>
        <authorList>
            <person name="Zhang X."/>
            <person name="Chen Y."/>
            <person name="Wang L."/>
            <person name="Yuan Y."/>
            <person name="Fang M."/>
            <person name="Shi L."/>
            <person name="Lu R."/>
            <person name="Comes H.P."/>
            <person name="Ma Y."/>
            <person name="Chen Y."/>
            <person name="Huang G."/>
            <person name="Zhou Y."/>
            <person name="Zheng Z."/>
            <person name="Qiu Y."/>
        </authorList>
    </citation>
    <scope>NUCLEOTIDE SEQUENCE [LARGE SCALE GENOMIC DNA]</scope>
    <source>
        <tissue evidence="3">Roots</tissue>
    </source>
</reference>
<proteinExistence type="predicted"/>
<gene>
    <name evidence="3" type="ORF">SAY87_010792</name>
</gene>
<dbReference type="PANTHER" id="PTHR34468">
    <property type="entry name" value="MICROTUBULE-ASSOCIATED FUTSCH-LIKE PROTEIN"/>
    <property type="match status" value="1"/>
</dbReference>
<protein>
    <submittedName>
        <fullName evidence="3">Uncharacterized protein</fullName>
    </submittedName>
</protein>
<keyword evidence="4" id="KW-1185">Reference proteome</keyword>
<dbReference type="Proteomes" id="UP001345219">
    <property type="component" value="Chromosome 9"/>
</dbReference>